<sequence length="189" mass="19675">MSVAYSLTFQRPISSQEIARAGKGPALNRGPRLRLDAAPGEITGLRLAKAGFCRQPKRAMARLSPKHLLVMLLAVFLTAGFSLSASQASIMSARMAGENAMAMSVAGGMSKMAGAMDSDCKACLKDSGGNAGPMHCPPDCIAPVLAVLPQGPAMTIVPRMQQPSALPTPLLRGRSSLPDPSPPRPTDLV</sequence>
<name>A0ABU4Y0L5_9HYPH</name>
<feature type="compositionally biased region" description="Low complexity" evidence="1">
    <location>
        <begin position="169"/>
        <end position="178"/>
    </location>
</feature>
<reference evidence="3 4" key="1">
    <citation type="submission" date="2023-08" db="EMBL/GenBank/DDBJ databases">
        <title>Implementing the SeqCode for naming new Mesorhizobium species isolated from Vachellia karroo root nodules.</title>
        <authorList>
            <person name="Van Lill M."/>
        </authorList>
    </citation>
    <scope>NUCLEOTIDE SEQUENCE [LARGE SCALE GENOMIC DNA]</scope>
    <source>
        <strain evidence="3 4">VK24D</strain>
    </source>
</reference>
<dbReference type="EMBL" id="JAVIIW010000021">
    <property type="protein sequence ID" value="MDX8480494.1"/>
    <property type="molecule type" value="Genomic_DNA"/>
</dbReference>
<protein>
    <submittedName>
        <fullName evidence="3">Uncharacterized protein</fullName>
    </submittedName>
</protein>
<evidence type="ECO:0000313" key="3">
    <source>
        <dbReference type="EMBL" id="MDX8480494.1"/>
    </source>
</evidence>
<evidence type="ECO:0000256" key="2">
    <source>
        <dbReference type="SAM" id="Phobius"/>
    </source>
</evidence>
<accession>A0ABU4Y0L5</accession>
<keyword evidence="2" id="KW-0472">Membrane</keyword>
<feature type="transmembrane region" description="Helical" evidence="2">
    <location>
        <begin position="67"/>
        <end position="85"/>
    </location>
</feature>
<organism evidence="3 4">
    <name type="scientific">Mesorhizobium album</name>
    <dbReference type="NCBI Taxonomy" id="3072314"/>
    <lineage>
        <taxon>Bacteria</taxon>
        <taxon>Pseudomonadati</taxon>
        <taxon>Pseudomonadota</taxon>
        <taxon>Alphaproteobacteria</taxon>
        <taxon>Hyphomicrobiales</taxon>
        <taxon>Phyllobacteriaceae</taxon>
        <taxon>Mesorhizobium</taxon>
    </lineage>
</organism>
<keyword evidence="4" id="KW-1185">Reference proteome</keyword>
<feature type="compositionally biased region" description="Pro residues" evidence="1">
    <location>
        <begin position="179"/>
        <end position="189"/>
    </location>
</feature>
<proteinExistence type="predicted"/>
<evidence type="ECO:0000313" key="4">
    <source>
        <dbReference type="Proteomes" id="UP001287059"/>
    </source>
</evidence>
<dbReference type="RefSeq" id="WP_320288813.1">
    <property type="nucleotide sequence ID" value="NZ_JAVIIW010000021.1"/>
</dbReference>
<evidence type="ECO:0000256" key="1">
    <source>
        <dbReference type="SAM" id="MobiDB-lite"/>
    </source>
</evidence>
<feature type="region of interest" description="Disordered" evidence="1">
    <location>
        <begin position="163"/>
        <end position="189"/>
    </location>
</feature>
<gene>
    <name evidence="3" type="ORF">RFN28_18800</name>
</gene>
<dbReference type="Proteomes" id="UP001287059">
    <property type="component" value="Unassembled WGS sequence"/>
</dbReference>
<keyword evidence="2" id="KW-0812">Transmembrane</keyword>
<keyword evidence="2" id="KW-1133">Transmembrane helix</keyword>
<comment type="caution">
    <text evidence="3">The sequence shown here is derived from an EMBL/GenBank/DDBJ whole genome shotgun (WGS) entry which is preliminary data.</text>
</comment>